<evidence type="ECO:0000313" key="28">
    <source>
        <dbReference type="EMBL" id="HAC0012209.1"/>
    </source>
</evidence>
<dbReference type="Proteomes" id="UP000423131">
    <property type="component" value="Unassembled WGS sequence"/>
</dbReference>
<evidence type="ECO:0000313" key="52">
    <source>
        <dbReference type="Proteomes" id="UP000489121"/>
    </source>
</evidence>
<dbReference type="Proteomes" id="UP000481141">
    <property type="component" value="Unassembled WGS sequence"/>
</dbReference>
<evidence type="ECO:0000313" key="37">
    <source>
        <dbReference type="Proteomes" id="UP000344343"/>
    </source>
</evidence>
<evidence type="ECO:0000313" key="21">
    <source>
        <dbReference type="EMBL" id="ECC1556152.1"/>
    </source>
</evidence>
<reference evidence="61 62" key="3">
    <citation type="journal article" date="2018" name="Genome Biol.">
        <title>SKESA: strategic k-mer extension for scrupulous assemblies.</title>
        <authorList>
            <person name="Souvorov A."/>
            <person name="Agarwala R."/>
            <person name="Lipman D.J."/>
        </authorList>
    </citation>
    <scope>NUCLEOTIDE SEQUENCE [LARGE SCALE GENOMIC DNA]</scope>
    <source>
        <strain evidence="27 62">CFIAFB20100120</strain>
        <strain evidence="29">CFIAFB20170037</strain>
        <strain evidence="28 61">CFIAFB20170045</strain>
    </source>
</reference>
<reference evidence="36 40" key="4">
    <citation type="submission" date="2018-06" db="EMBL/GenBank/DDBJ databases">
        <authorList>
            <consortium name="PulseNet: The National Subtyping Network for Foodborne Disease Surveillance"/>
            <person name="Tarr C.L."/>
            <person name="Trees E."/>
            <person name="Katz L.S."/>
            <person name="Carleton-Romer H.A."/>
            <person name="Stroika S."/>
            <person name="Kucerova Z."/>
            <person name="Roache K.F."/>
            <person name="Sabol A.L."/>
            <person name="Besser J."/>
            <person name="Gerner-Smidt P."/>
        </authorList>
    </citation>
    <scope>NUCLEOTIDE SEQUENCE [LARGE SCALE GENOMIC DNA]</scope>
    <source>
        <strain evidence="1 36">2015L-6227</strain>
        <strain evidence="5 40">PNUSAL000910</strain>
        <strain evidence="17 39">PNUSAL004402</strain>
        <strain evidence="23 52">PNUSAL005692</strain>
    </source>
</reference>
<dbReference type="EMBL" id="AANPAU010000004">
    <property type="protein sequence ID" value="EDP8513966.1"/>
    <property type="molecule type" value="Genomic_DNA"/>
</dbReference>
<evidence type="ECO:0000313" key="33">
    <source>
        <dbReference type="Proteomes" id="UP000272537"/>
    </source>
</evidence>
<evidence type="ECO:0000313" key="38">
    <source>
        <dbReference type="Proteomes" id="UP000345329"/>
    </source>
</evidence>
<dbReference type="AlphaFoldDB" id="A0A0B8RBH2"/>
<evidence type="ECO:0000313" key="13">
    <source>
        <dbReference type="EMBL" id="EAG4462400.1"/>
    </source>
</evidence>
<dbReference type="EMBL" id="AABBAW010000005">
    <property type="protein sequence ID" value="EAG2515563.1"/>
    <property type="molecule type" value="Genomic_DNA"/>
</dbReference>
<dbReference type="Proteomes" id="UP000844415">
    <property type="component" value="Unassembled WGS sequence"/>
</dbReference>
<dbReference type="Proteomes" id="UP000389283">
    <property type="component" value="Unassembled WGS sequence"/>
</dbReference>
<dbReference type="InterPro" id="IPR016767">
    <property type="entry name" value="UCP019853"/>
</dbReference>
<evidence type="ECO:0000313" key="47">
    <source>
        <dbReference type="Proteomes" id="UP000423131"/>
    </source>
</evidence>
<evidence type="ECO:0000313" key="43">
    <source>
        <dbReference type="Proteomes" id="UP000368512"/>
    </source>
</evidence>
<evidence type="ECO:0000313" key="46">
    <source>
        <dbReference type="Proteomes" id="UP000410967"/>
    </source>
</evidence>
<dbReference type="EMBL" id="AALEDS010000004">
    <property type="protein sequence ID" value="ECY6543895.1"/>
    <property type="molecule type" value="Genomic_DNA"/>
</dbReference>
<dbReference type="Proteomes" id="UP000354255">
    <property type="component" value="Unassembled WGS sequence"/>
</dbReference>
<dbReference type="Proteomes" id="UP000489121">
    <property type="component" value="Unassembled WGS sequence"/>
</dbReference>
<evidence type="ECO:0000313" key="54">
    <source>
        <dbReference type="Proteomes" id="UP000527632"/>
    </source>
</evidence>
<dbReference type="EMBL" id="AAHZFN010000001">
    <property type="protein sequence ID" value="ECB9472199.1"/>
    <property type="molecule type" value="Genomic_DNA"/>
</dbReference>
<dbReference type="EMBL" id="DAAIJL010000001">
    <property type="protein sequence ID" value="HAB8556018.1"/>
    <property type="molecule type" value="Genomic_DNA"/>
</dbReference>
<evidence type="ECO:0000313" key="8">
    <source>
        <dbReference type="EMBL" id="EAG2087886.1"/>
    </source>
</evidence>
<evidence type="ECO:0000313" key="59">
    <source>
        <dbReference type="Proteomes" id="UP000549379"/>
    </source>
</evidence>
<dbReference type="Proteomes" id="UP000350032">
    <property type="component" value="Unassembled WGS sequence"/>
</dbReference>
<dbReference type="Proteomes" id="UP000272537">
    <property type="component" value="Unassembled WGS sequence"/>
</dbReference>
<organism evidence="28 61">
    <name type="scientific">Listeria monocytogenes</name>
    <dbReference type="NCBI Taxonomy" id="1639"/>
    <lineage>
        <taxon>Bacteria</taxon>
        <taxon>Bacillati</taxon>
        <taxon>Bacillota</taxon>
        <taxon>Bacilli</taxon>
        <taxon>Bacillales</taxon>
        <taxon>Listeriaceae</taxon>
        <taxon>Listeria</taxon>
    </lineage>
</organism>
<evidence type="ECO:0000313" key="11">
    <source>
        <dbReference type="EMBL" id="EAG2997500.1"/>
    </source>
</evidence>
<dbReference type="Proteomes" id="UP000331186">
    <property type="component" value="Unassembled WGS sequence"/>
</dbReference>
<dbReference type="EMBL" id="AAANYR010000005">
    <property type="protein sequence ID" value="EAD5786996.1"/>
    <property type="molecule type" value="Genomic_DNA"/>
</dbReference>
<evidence type="ECO:0000313" key="22">
    <source>
        <dbReference type="EMBL" id="ECY6543895.1"/>
    </source>
</evidence>
<protein>
    <submittedName>
        <fullName evidence="28">Uncharacterized protein</fullName>
    </submittedName>
</protein>
<evidence type="ECO:0000313" key="55">
    <source>
        <dbReference type="Proteomes" id="UP000528151"/>
    </source>
</evidence>
<evidence type="ECO:0000313" key="26">
    <source>
        <dbReference type="EMBL" id="EDP8513966.1"/>
    </source>
</evidence>
<evidence type="ECO:0000313" key="42">
    <source>
        <dbReference type="Proteomes" id="UP000365297"/>
    </source>
</evidence>
<reference evidence="46 58" key="5">
    <citation type="submission" date="2019-04" db="EMBL/GenBank/DDBJ databases">
        <authorList>
            <consortium name="GenomeTrakr network: Whole genome sequencing for foodborne pathogen traceback"/>
        </authorList>
    </citation>
    <scope>NUCLEOTIDE SEQUENCE [LARGE SCALE GENOMIC DNA]</scope>
    <source>
        <strain evidence="15 58">CFSAN004300</strain>
        <strain evidence="22 41">FLAG-55987</strain>
        <strain evidence="18 46">PHLUSALM00088</strain>
    </source>
</reference>
<dbReference type="Proteomes" id="UP000852906">
    <property type="component" value="Unassembled WGS sequence"/>
</dbReference>
<dbReference type="Proteomes" id="UP000368512">
    <property type="component" value="Unassembled WGS sequence"/>
</dbReference>
<evidence type="ECO:0000313" key="48">
    <source>
        <dbReference type="Proteomes" id="UP000455569"/>
    </source>
</evidence>
<evidence type="ECO:0000313" key="12">
    <source>
        <dbReference type="EMBL" id="EAG4331477.1"/>
    </source>
</evidence>
<evidence type="ECO:0000313" key="31">
    <source>
        <dbReference type="EMBL" id="OET48255.1"/>
    </source>
</evidence>
<dbReference type="EMBL" id="AABGUK010000001">
    <property type="protein sequence ID" value="EAH4241323.1"/>
    <property type="molecule type" value="Genomic_DNA"/>
</dbReference>
<dbReference type="EMBL" id="DAAJFY010000004">
    <property type="protein sequence ID" value="HAC0275284.1"/>
    <property type="molecule type" value="Genomic_DNA"/>
</dbReference>
<dbReference type="Proteomes" id="UP000337746">
    <property type="component" value="Unassembled WGS sequence"/>
</dbReference>
<comment type="caution">
    <text evidence="28">The sequence shown here is derived from an EMBL/GenBank/DDBJ whole genome shotgun (WGS) entry which is preliminary data.</text>
</comment>
<dbReference type="Proteomes" id="UP000548278">
    <property type="component" value="Unassembled WGS sequence"/>
</dbReference>
<evidence type="ECO:0000313" key="18">
    <source>
        <dbReference type="EMBL" id="EAK9317601.1"/>
    </source>
</evidence>
<reference evidence="31 63" key="1">
    <citation type="submission" date="2016-09" db="EMBL/GenBank/DDBJ databases">
        <title>100K Listeria isolates.</title>
        <authorList>
            <person name="Chen P."/>
            <person name="Weimer B.C."/>
            <person name="Kong N."/>
            <person name="Huang B."/>
        </authorList>
    </citation>
    <scope>NUCLEOTIDE SEQUENCE [LARGE SCALE GENOMIC DNA]</scope>
    <source>
        <strain evidence="31 63">BCW_2383</strain>
    </source>
</reference>
<dbReference type="Proteomes" id="UP000398321">
    <property type="component" value="Unassembled WGS sequence"/>
</dbReference>
<evidence type="ECO:0000313" key="16">
    <source>
        <dbReference type="EMBL" id="EAH4241323.1"/>
    </source>
</evidence>
<name>A0A0B8RBH2_LISMN</name>
<dbReference type="EMBL" id="JACAVN010000004">
    <property type="protein sequence ID" value="NYA01787.1"/>
    <property type="molecule type" value="Genomic_DNA"/>
</dbReference>
<dbReference type="Proteomes" id="UP000455569">
    <property type="component" value="Unassembled WGS sequence"/>
</dbReference>
<evidence type="ECO:0000313" key="4">
    <source>
        <dbReference type="EMBL" id="EAC7481041.1"/>
    </source>
</evidence>
<gene>
    <name evidence="15" type="ORF">AB917_14330</name>
    <name evidence="1" type="ORF">ABZ57_11110</name>
    <name evidence="31" type="ORF">AJL21_13970</name>
    <name evidence="2" type="ORF">ARY78_12610</name>
    <name evidence="10" type="ORF">B1N52_10370</name>
    <name evidence="9" type="ORF">B1S26_12525</name>
    <name evidence="11" type="ORF">B5K54_09370</name>
    <name evidence="8" type="ORF">BCZ21_11495</name>
    <name evidence="13" type="ORF">CA369_08885</name>
    <name evidence="12" type="ORF">CAV64_09545</name>
    <name evidence="17" type="ORF">D7104_03875</name>
    <name evidence="14" type="ORF">DCT16_11245</name>
    <name evidence="4" type="ORF">DQ70_10170</name>
    <name evidence="3" type="ORF">DU018_11775</name>
    <name evidence="32" type="ORF">DYZ80_02299</name>
    <name evidence="16" type="ORF">E5F58_04820</name>
    <name evidence="7" type="ORF">EX365_10555</name>
    <name evidence="22" type="ORF">F6436_06075</name>
    <name evidence="23" type="ORF">F6515_07125</name>
    <name evidence="18" type="ORF">FA835_10835</name>
    <name evidence="20" type="ORF">FLQ97_02905</name>
    <name evidence="19" type="ORF">FLR03_00735</name>
    <name evidence="21" type="ORF">FNX40_04950</name>
    <name evidence="26" type="ORF">G3O21_001388</name>
    <name evidence="25" type="ORF">GJW51_11720</name>
    <name evidence="24" type="ORF">GQG13_11265</name>
    <name evidence="27" type="ORF">GYS09_01795</name>
    <name evidence="28" type="ORF">GYX23_04270</name>
    <name evidence="29" type="ORF">GYY14_07895</name>
    <name evidence="30" type="ORF">HZJ64_08070</name>
    <name evidence="5" type="ORF">KV70_08710</name>
    <name evidence="6" type="ORF">UI29_11245</name>
</gene>
<dbReference type="PIRSF" id="PIRSF019853">
    <property type="entry name" value="UCP019853"/>
    <property type="match status" value="1"/>
</dbReference>
<dbReference type="EMBL" id="DAAJCS010000002">
    <property type="protein sequence ID" value="HAC0012209.1"/>
    <property type="molecule type" value="Genomic_DNA"/>
</dbReference>
<evidence type="ECO:0000313" key="19">
    <source>
        <dbReference type="EMBL" id="ECB9472199.1"/>
    </source>
</evidence>
<evidence type="ECO:0000313" key="50">
    <source>
        <dbReference type="Proteomes" id="UP000478704"/>
    </source>
</evidence>
<dbReference type="OMA" id="CIYIDRI"/>
<dbReference type="EMBL" id="MJTJ01000020">
    <property type="protein sequence ID" value="OET48255.1"/>
    <property type="molecule type" value="Genomic_DNA"/>
</dbReference>
<dbReference type="EMBL" id="AAAKQF010000004">
    <property type="protein sequence ID" value="EAC9040286.1"/>
    <property type="molecule type" value="Genomic_DNA"/>
</dbReference>
<evidence type="ECO:0000313" key="9">
    <source>
        <dbReference type="EMBL" id="EAG2246228.1"/>
    </source>
</evidence>
<dbReference type="EMBL" id="AACJYH010000002">
    <property type="protein sequence ID" value="EAK8896835.1"/>
    <property type="molecule type" value="Genomic_DNA"/>
</dbReference>
<evidence type="ECO:0000313" key="7">
    <source>
        <dbReference type="EMBL" id="EAD5786996.1"/>
    </source>
</evidence>
<reference evidence="25 49" key="6">
    <citation type="submission" date="2019-11" db="EMBL/GenBank/DDBJ databases">
        <authorList>
            <consortium name="GenomeTrakr: Next Generation Sequencing Network for Food Pathogen Tracability"/>
        </authorList>
    </citation>
    <scope>NUCLEOTIDE SEQUENCE [LARGE SCALE GENOMIC DNA]</scope>
    <source>
        <strain evidence="11 59">10B02965A-1</strain>
        <strain evidence="4 43">CFSAN008042</strain>
        <strain evidence="13 55">CFSAN063727</strain>
        <strain evidence="24 48">CFSAN102901</strain>
        <strain evidence="2 42">FDA00007096</strain>
        <strain evidence="9">FDA00011243</strain>
        <strain evidence="3 34">FDA00013332</strain>
        <strain evidence="7 37">FDA00013853</strain>
        <strain evidence="19 47">FDA00014336</strain>
        <strain evidence="21 44">FDA00014370</strain>
        <strain evidence="20 45">FDA00014392</strain>
        <strain evidence="26">FDA00015054</strain>
        <strain evidence="12 56">FDA1005580-S054-001</strain>
        <strain evidence="50">FDA1090798-S029-001</strain>
        <strain evidence="51">FDA956581-098-004</strain>
        <strain evidence="10 53">FDA960927-006-004</strain>
        <strain evidence="14 60">FLAG-38921</strain>
        <strain evidence="8 35">FLAG-54356</strain>
        <strain evidence="16 54">LS1344</strain>
        <strain evidence="25 49">OSF101448</strain>
        <strain evidence="6 38">VA-WGS-00405</strain>
    </source>
</reference>
<evidence type="ECO:0000313" key="27">
    <source>
        <dbReference type="EMBL" id="HAB8556018.1"/>
    </source>
</evidence>
<dbReference type="Proteomes" id="UP000364988">
    <property type="component" value="Unassembled WGS sequence"/>
</dbReference>
<dbReference type="EMBL" id="AAAMZD010000005">
    <property type="protein sequence ID" value="EAD3793325.1"/>
    <property type="molecule type" value="Genomic_DNA"/>
</dbReference>
<evidence type="ECO:0000313" key="41">
    <source>
        <dbReference type="Proteomes" id="UP000364988"/>
    </source>
</evidence>
<evidence type="ECO:0000313" key="60">
    <source>
        <dbReference type="Proteomes" id="UP000566721"/>
    </source>
</evidence>
<dbReference type="EMBL" id="AABBHO010000025">
    <property type="protein sequence ID" value="EAG2997500.1"/>
    <property type="molecule type" value="Genomic_DNA"/>
</dbReference>
<evidence type="ECO:0000313" key="25">
    <source>
        <dbReference type="EMBL" id="EDN9837328.1"/>
    </source>
</evidence>
<dbReference type="Proteomes" id="UP000478704">
    <property type="component" value="Unassembled WGS sequence"/>
</dbReference>
<evidence type="ECO:0000313" key="35">
    <source>
        <dbReference type="Proteomes" id="UP000337746"/>
    </source>
</evidence>
<evidence type="ECO:0000313" key="23">
    <source>
        <dbReference type="EMBL" id="ECY9782762.1"/>
    </source>
</evidence>
<dbReference type="EMBL" id="AANCRK010000005">
    <property type="protein sequence ID" value="EDN7715691.1"/>
    <property type="molecule type" value="Genomic_DNA"/>
</dbReference>
<dbReference type="EMBL" id="AABBYJ010000005">
    <property type="protein sequence ID" value="EAG4331477.1"/>
    <property type="molecule type" value="Genomic_DNA"/>
</dbReference>
<dbReference type="Proteomes" id="UP000410967">
    <property type="component" value="Unassembled WGS sequence"/>
</dbReference>
<evidence type="ECO:0000313" key="61">
    <source>
        <dbReference type="Proteomes" id="UP000841146"/>
    </source>
</evidence>
<evidence type="ECO:0000313" key="10">
    <source>
        <dbReference type="EMBL" id="EAG2515563.1"/>
    </source>
</evidence>
<evidence type="ECO:0000313" key="14">
    <source>
        <dbReference type="EMBL" id="EAG6169944.1"/>
    </source>
</evidence>
<dbReference type="EMBL" id="QXLS01000005">
    <property type="protein sequence ID" value="RKA07087.1"/>
    <property type="molecule type" value="Genomic_DNA"/>
</dbReference>
<dbReference type="EMBL" id="AABBZO010000009">
    <property type="protein sequence ID" value="EAG4462400.1"/>
    <property type="molecule type" value="Genomic_DNA"/>
</dbReference>
<evidence type="ECO:0000313" key="40">
    <source>
        <dbReference type="Proteomes" id="UP000354255"/>
    </source>
</evidence>
<reference evidence="28" key="7">
    <citation type="submission" date="2020-01" db="EMBL/GenBank/DDBJ databases">
        <authorList>
            <consortium name="NCBI Pathogen Detection Project"/>
        </authorList>
    </citation>
    <scope>NUCLEOTIDE SEQUENCE</scope>
    <source>
        <strain evidence="27">CFIAFB20100120</strain>
        <strain evidence="29">CFIAFB20170037</strain>
        <strain evidence="28">CFIAFB20170045</strain>
    </source>
</reference>
<evidence type="ECO:0000313" key="51">
    <source>
        <dbReference type="Proteomes" id="UP000481141"/>
    </source>
</evidence>
<evidence type="ECO:0000313" key="62">
    <source>
        <dbReference type="Proteomes" id="UP000844415"/>
    </source>
</evidence>
<evidence type="ECO:0000313" key="5">
    <source>
        <dbReference type="EMBL" id="EAC9040286.1"/>
    </source>
</evidence>
<proteinExistence type="predicted"/>
<dbReference type="EMBL" id="AAHZFY010000003">
    <property type="protein sequence ID" value="ECB9512675.1"/>
    <property type="molecule type" value="Genomic_DNA"/>
</dbReference>
<dbReference type="EMBL" id="AACKDQ010000024">
    <property type="protein sequence ID" value="EAK9317601.1"/>
    <property type="molecule type" value="Genomic_DNA"/>
</dbReference>
<evidence type="ECO:0000313" key="2">
    <source>
        <dbReference type="EMBL" id="EAC5551271.1"/>
    </source>
</evidence>
<evidence type="ECO:0000313" key="15">
    <source>
        <dbReference type="EMBL" id="EAG6991767.1"/>
    </source>
</evidence>
<evidence type="ECO:0000313" key="34">
    <source>
        <dbReference type="Proteomes" id="UP000331186"/>
    </source>
</evidence>
<evidence type="ECO:0000313" key="44">
    <source>
        <dbReference type="Proteomes" id="UP000389283"/>
    </source>
</evidence>
<evidence type="ECO:0000313" key="45">
    <source>
        <dbReference type="Proteomes" id="UP000398321"/>
    </source>
</evidence>
<evidence type="ECO:0000313" key="17">
    <source>
        <dbReference type="EMBL" id="EAK8896835.1"/>
    </source>
</evidence>
<evidence type="ECO:0000313" key="53">
    <source>
        <dbReference type="Proteomes" id="UP000525850"/>
    </source>
</evidence>
<dbReference type="Proteomes" id="UP000842809">
    <property type="component" value="Unassembled WGS sequence"/>
</dbReference>
<evidence type="ECO:0000313" key="39">
    <source>
        <dbReference type="Proteomes" id="UP000350032"/>
    </source>
</evidence>
<dbReference type="EMBL" id="AABCVX010000005">
    <property type="protein sequence ID" value="EAG6169944.1"/>
    <property type="molecule type" value="Genomic_DNA"/>
</dbReference>
<dbReference type="Proteomes" id="UP000339309">
    <property type="component" value="Unassembled WGS sequence"/>
</dbReference>
<dbReference type="EMBL" id="AABDGJ010000014">
    <property type="protein sequence ID" value="EAG6991767.1"/>
    <property type="molecule type" value="Genomic_DNA"/>
</dbReference>
<evidence type="ECO:0000313" key="56">
    <source>
        <dbReference type="Proteomes" id="UP000540117"/>
    </source>
</evidence>
<dbReference type="Proteomes" id="UP000467347">
    <property type="component" value="Unassembled WGS sequence"/>
</dbReference>
<dbReference type="EMBL" id="AAAJWF010000006">
    <property type="protein sequence ID" value="EAC7481041.1"/>
    <property type="molecule type" value="Genomic_DNA"/>
</dbReference>
<dbReference type="EMBL" id="AAAIXK010000007">
    <property type="protein sequence ID" value="EAC5551271.1"/>
    <property type="molecule type" value="Genomic_DNA"/>
</dbReference>
<dbReference type="Proteomes" id="UP000540117">
    <property type="component" value="Unassembled WGS sequence"/>
</dbReference>
<dbReference type="Proteomes" id="UP000365297">
    <property type="component" value="Unassembled WGS sequence"/>
</dbReference>
<sequence>MRYEAKIISENPNIEEELKIKIKDIELLCFVEEYKCSVEVGQEYIVELETVVFDDLDIEKSTLQAKEITQVADSFAYFIRGVFHPSSKKIDSGIEIDLADEDISDFWYLENQFVALNVDRFNIDVIEKVNK</sequence>
<dbReference type="EMBL" id="AABAYG010000005">
    <property type="protein sequence ID" value="EAG2246228.1"/>
    <property type="molecule type" value="Genomic_DNA"/>
</dbReference>
<evidence type="ECO:0000313" key="63">
    <source>
        <dbReference type="Proteomes" id="UP000852906"/>
    </source>
</evidence>
<evidence type="ECO:0000313" key="57">
    <source>
        <dbReference type="Proteomes" id="UP000544530"/>
    </source>
</evidence>
<evidence type="ECO:0000313" key="29">
    <source>
        <dbReference type="EMBL" id="HAC0275284.1"/>
    </source>
</evidence>
<dbReference type="EMBL" id="AAAJKI010000033">
    <property type="protein sequence ID" value="EAC6549030.1"/>
    <property type="molecule type" value="Genomic_DNA"/>
</dbReference>
<accession>A0A0B8RBH2</accession>
<evidence type="ECO:0000313" key="49">
    <source>
        <dbReference type="Proteomes" id="UP000467347"/>
    </source>
</evidence>
<dbReference type="EMBL" id="AANDSR010000008">
    <property type="protein sequence ID" value="EDN9837328.1"/>
    <property type="molecule type" value="Genomic_DNA"/>
</dbReference>
<dbReference type="Proteomes" id="UP000345329">
    <property type="component" value="Unassembled WGS sequence"/>
</dbReference>
<evidence type="ECO:0000313" key="36">
    <source>
        <dbReference type="Proteomes" id="UP000339309"/>
    </source>
</evidence>
<dbReference type="Proteomes" id="UP000841146">
    <property type="component" value="Unassembled WGS sequence"/>
</dbReference>
<dbReference type="KEGG" id="lmv:Y193_14110"/>
<dbReference type="Proteomes" id="UP000527632">
    <property type="component" value="Unassembled WGS sequence"/>
</dbReference>
<evidence type="ECO:0000313" key="3">
    <source>
        <dbReference type="EMBL" id="EAC6549030.1"/>
    </source>
</evidence>
<reference evidence="30 57" key="8">
    <citation type="submission" date="2020-06" db="EMBL/GenBank/DDBJ databases">
        <title>Two Listeria outbreaks in Switzerland in 2018 and 2020.</title>
        <authorList>
            <person name="Stevens M.J.A."/>
            <person name="Bloemberg G."/>
            <person name="Nusch-Inderbinnen M."/>
            <person name="Stephan R."/>
        </authorList>
    </citation>
    <scope>NUCLEOTIDE SEQUENCE [LARGE SCALE GENOMIC DNA]</scope>
    <source>
        <strain evidence="30 57">N18-0707</strain>
    </source>
</reference>
<dbReference type="Proteomes" id="UP000528151">
    <property type="component" value="Unassembled WGS sequence"/>
</dbReference>
<dbReference type="EMBL" id="AALGDA010000016">
    <property type="protein sequence ID" value="ECY9782762.1"/>
    <property type="molecule type" value="Genomic_DNA"/>
</dbReference>
<evidence type="ECO:0000313" key="24">
    <source>
        <dbReference type="EMBL" id="EDN7715691.1"/>
    </source>
</evidence>
<dbReference type="RefSeq" id="WP_003724268.1">
    <property type="nucleotide sequence ID" value="NC_021824.1"/>
</dbReference>
<evidence type="ECO:0000313" key="30">
    <source>
        <dbReference type="EMBL" id="NYA01787.1"/>
    </source>
</evidence>
<dbReference type="Proteomes" id="UP000525850">
    <property type="component" value="Unassembled WGS sequence"/>
</dbReference>
<dbReference type="EMBL" id="AAAIKW010000007">
    <property type="protein sequence ID" value="EAC4553036.1"/>
    <property type="molecule type" value="Genomic_DNA"/>
</dbReference>
<dbReference type="EMBL" id="AAIAJJ010000002">
    <property type="protein sequence ID" value="ECC1556152.1"/>
    <property type="molecule type" value="Genomic_DNA"/>
</dbReference>
<evidence type="ECO:0000313" key="20">
    <source>
        <dbReference type="EMBL" id="ECB9512675.1"/>
    </source>
</evidence>
<reference evidence="32 33" key="2">
    <citation type="journal article" date="2018" name="BMC Genomics">
        <title>Genes significantly associated with lineage II food isolates of Listeria monocytogenes.</title>
        <authorList>
            <person name="Pirone-Davies C."/>
            <person name="Chen Y."/>
            <person name="Pightling A."/>
            <person name="Ryan G."/>
            <person name="Wang Y."/>
            <person name="Yao K."/>
            <person name="Hoffmann M."/>
            <person name="Allard M.W."/>
        </authorList>
    </citation>
    <scope>NUCLEOTIDE SEQUENCE [LARGE SCALE GENOMIC DNA]</scope>
    <source>
        <strain evidence="32 33">PNUSAL000550</strain>
    </source>
</reference>
<dbReference type="Proteomes" id="UP000544530">
    <property type="component" value="Unassembled WGS sequence"/>
</dbReference>
<evidence type="ECO:0000313" key="6">
    <source>
        <dbReference type="EMBL" id="EAD3793325.1"/>
    </source>
</evidence>
<dbReference type="Proteomes" id="UP000549379">
    <property type="component" value="Unassembled WGS sequence"/>
</dbReference>
<evidence type="ECO:0000313" key="58">
    <source>
        <dbReference type="Proteomes" id="UP000548278"/>
    </source>
</evidence>
<dbReference type="KEGG" id="lmok:CQ02_01850"/>
<evidence type="ECO:0000313" key="1">
    <source>
        <dbReference type="EMBL" id="EAC4553036.1"/>
    </source>
</evidence>
<dbReference type="Proteomes" id="UP000344343">
    <property type="component" value="Unassembled WGS sequence"/>
</dbReference>
<evidence type="ECO:0000313" key="32">
    <source>
        <dbReference type="EMBL" id="RKA07087.1"/>
    </source>
</evidence>
<dbReference type="Proteomes" id="UP000566721">
    <property type="component" value="Unassembled WGS sequence"/>
</dbReference>
<dbReference type="EMBL" id="AABAWE010000005">
    <property type="protein sequence ID" value="EAG2087886.1"/>
    <property type="molecule type" value="Genomic_DNA"/>
</dbReference>